<organism evidence="3 4">
    <name type="scientific">Bradyrhizobium ivorense</name>
    <dbReference type="NCBI Taxonomy" id="2511166"/>
    <lineage>
        <taxon>Bacteria</taxon>
        <taxon>Pseudomonadati</taxon>
        <taxon>Pseudomonadota</taxon>
        <taxon>Alphaproteobacteria</taxon>
        <taxon>Hyphomicrobiales</taxon>
        <taxon>Nitrobacteraceae</taxon>
        <taxon>Bradyrhizobium</taxon>
    </lineage>
</organism>
<evidence type="ECO:0000256" key="1">
    <source>
        <dbReference type="SAM" id="MobiDB-lite"/>
    </source>
</evidence>
<keyword evidence="2" id="KW-0732">Signal</keyword>
<comment type="caution">
    <text evidence="3">The sequence shown here is derived from an EMBL/GenBank/DDBJ whole genome shotgun (WGS) entry which is preliminary data.</text>
</comment>
<name>A0A508TIP3_9BRAD</name>
<feature type="chain" id="PRO_5021389362" evidence="2">
    <location>
        <begin position="22"/>
        <end position="83"/>
    </location>
</feature>
<proteinExistence type="predicted"/>
<dbReference type="EMBL" id="CAADFC020000018">
    <property type="protein sequence ID" value="VIO74234.1"/>
    <property type="molecule type" value="Genomic_DNA"/>
</dbReference>
<accession>A0A508TIP3</accession>
<dbReference type="RefSeq" id="WP_139484028.1">
    <property type="nucleotide sequence ID" value="NZ_CAADFB020000028.1"/>
</dbReference>
<keyword evidence="4" id="KW-1185">Reference proteome</keyword>
<protein>
    <submittedName>
        <fullName evidence="3">Uncharacterized protein</fullName>
    </submittedName>
</protein>
<feature type="region of interest" description="Disordered" evidence="1">
    <location>
        <begin position="62"/>
        <end position="83"/>
    </location>
</feature>
<evidence type="ECO:0000313" key="4">
    <source>
        <dbReference type="Proteomes" id="UP000328092"/>
    </source>
</evidence>
<dbReference type="AlphaFoldDB" id="A0A508TIP3"/>
<evidence type="ECO:0000313" key="3">
    <source>
        <dbReference type="EMBL" id="VIO74234.1"/>
    </source>
</evidence>
<sequence length="83" mass="8483">MTSVKCLSAGLLAIVMLTASAAAQAMPASGRHEMVTSRVSVSQPGQSTDSYALTRPLFSVGSHASPQNMPGGVCDQGDDPMIC</sequence>
<dbReference type="OrthoDB" id="8256096at2"/>
<dbReference type="Proteomes" id="UP000328092">
    <property type="component" value="Unassembled WGS sequence"/>
</dbReference>
<gene>
    <name evidence="3" type="ORF">CI1B_51260</name>
</gene>
<reference evidence="3" key="1">
    <citation type="submission" date="2019-02" db="EMBL/GenBank/DDBJ databases">
        <authorList>
            <person name="Pothier F.J."/>
        </authorList>
    </citation>
    <scope>NUCLEOTIDE SEQUENCE</scope>
    <source>
        <strain evidence="3">CI-1B</strain>
    </source>
</reference>
<evidence type="ECO:0000256" key="2">
    <source>
        <dbReference type="SAM" id="SignalP"/>
    </source>
</evidence>
<feature type="signal peptide" evidence="2">
    <location>
        <begin position="1"/>
        <end position="21"/>
    </location>
</feature>